<dbReference type="OrthoDB" id="9808398at2"/>
<evidence type="ECO:0000313" key="3">
    <source>
        <dbReference type="EMBL" id="KAB2813629.1"/>
    </source>
</evidence>
<dbReference type="GO" id="GO:0016787">
    <property type="term" value="F:hydrolase activity"/>
    <property type="evidence" value="ECO:0007669"/>
    <property type="project" value="UniProtKB-KW"/>
</dbReference>
<dbReference type="AlphaFoldDB" id="A0A6N6RGX9"/>
<keyword evidence="1 3" id="KW-0378">Hydrolase</keyword>
<keyword evidence="4" id="KW-1185">Reference proteome</keyword>
<dbReference type="EMBL" id="WBVO01000003">
    <property type="protein sequence ID" value="KAB2813629.1"/>
    <property type="molecule type" value="Genomic_DNA"/>
</dbReference>
<name>A0A6N6RGX9_9FLAO</name>
<organism evidence="3 4">
    <name type="scientific">Phaeocystidibacter luteus</name>
    <dbReference type="NCBI Taxonomy" id="911197"/>
    <lineage>
        <taxon>Bacteria</taxon>
        <taxon>Pseudomonadati</taxon>
        <taxon>Bacteroidota</taxon>
        <taxon>Flavobacteriia</taxon>
        <taxon>Flavobacteriales</taxon>
        <taxon>Phaeocystidibacteraceae</taxon>
        <taxon>Phaeocystidibacter</taxon>
    </lineage>
</organism>
<dbReference type="PRINTS" id="PR00412">
    <property type="entry name" value="EPOXHYDRLASE"/>
</dbReference>
<dbReference type="PRINTS" id="PR00111">
    <property type="entry name" value="ABHYDROLASE"/>
</dbReference>
<comment type="caution">
    <text evidence="3">The sequence shown here is derived from an EMBL/GenBank/DDBJ whole genome shotgun (WGS) entry which is preliminary data.</text>
</comment>
<dbReference type="RefSeq" id="WP_151666831.1">
    <property type="nucleotide sequence ID" value="NZ_WBVO01000003.1"/>
</dbReference>
<dbReference type="SUPFAM" id="SSF53474">
    <property type="entry name" value="alpha/beta-Hydrolases"/>
    <property type="match status" value="1"/>
</dbReference>
<dbReference type="PANTHER" id="PTHR46118">
    <property type="entry name" value="PROTEIN ABHD11"/>
    <property type="match status" value="1"/>
</dbReference>
<gene>
    <name evidence="3" type="ORF">F8C67_05560</name>
</gene>
<dbReference type="InterPro" id="IPR000639">
    <property type="entry name" value="Epox_hydrolase-like"/>
</dbReference>
<reference evidence="3 4" key="1">
    <citation type="submission" date="2019-09" db="EMBL/GenBank/DDBJ databases">
        <title>Genomes of family Cryomorphaceae.</title>
        <authorList>
            <person name="Bowman J.P."/>
        </authorList>
    </citation>
    <scope>NUCLEOTIDE SEQUENCE [LARGE SCALE GENOMIC DNA]</scope>
    <source>
        <strain evidence="3 4">LMG 25704</strain>
    </source>
</reference>
<evidence type="ECO:0000256" key="1">
    <source>
        <dbReference type="ARBA" id="ARBA00022801"/>
    </source>
</evidence>
<proteinExistence type="predicted"/>
<accession>A0A6N6RGX9</accession>
<dbReference type="Gene3D" id="3.40.50.1820">
    <property type="entry name" value="alpha/beta hydrolase"/>
    <property type="match status" value="1"/>
</dbReference>
<dbReference type="Pfam" id="PF00561">
    <property type="entry name" value="Abhydrolase_1"/>
    <property type="match status" value="1"/>
</dbReference>
<protein>
    <submittedName>
        <fullName evidence="3">Alpha/beta fold hydrolase</fullName>
    </submittedName>
</protein>
<evidence type="ECO:0000313" key="4">
    <source>
        <dbReference type="Proteomes" id="UP000468650"/>
    </source>
</evidence>
<dbReference type="InterPro" id="IPR029058">
    <property type="entry name" value="AB_hydrolase_fold"/>
</dbReference>
<dbReference type="Proteomes" id="UP000468650">
    <property type="component" value="Unassembled WGS sequence"/>
</dbReference>
<evidence type="ECO:0000259" key="2">
    <source>
        <dbReference type="Pfam" id="PF00561"/>
    </source>
</evidence>
<dbReference type="PANTHER" id="PTHR46118:SF4">
    <property type="entry name" value="PROTEIN ABHD11"/>
    <property type="match status" value="1"/>
</dbReference>
<sequence>MKLFSRIVGDGPDVLILHGLFGMNDNWNTLGKRWAEDCGMRMHMLDLRNHGQSPHSSEHSYTAMAEDVLQYLDDNQIDSAIVMGHSMGGKVAMRLAVDHPSRVSKLVVVDIAPKGYPVHHQEIIDSLQSLNFDELSSRRDADKKLAESMPNFAMRQFLLKSLHWEKENRLGWRFNLEAIDKNIEMVGEAMESQAHYDGETLFIRGEKSGYIKDGDMELIQHHFKNAELHTVVGAGHWVHAEKPEEMYREICEFLIEG</sequence>
<dbReference type="InterPro" id="IPR000073">
    <property type="entry name" value="AB_hydrolase_1"/>
</dbReference>
<feature type="domain" description="AB hydrolase-1" evidence="2">
    <location>
        <begin position="14"/>
        <end position="116"/>
    </location>
</feature>